<gene>
    <name evidence="7" type="primary">hemH</name>
    <name evidence="10" type="ORF">BJB45_02845</name>
</gene>
<evidence type="ECO:0000256" key="8">
    <source>
        <dbReference type="RuleBase" id="RU000607"/>
    </source>
</evidence>
<dbReference type="InterPro" id="IPR033644">
    <property type="entry name" value="Ferrochelatase_C"/>
</dbReference>
<feature type="compositionally biased region" description="Basic and acidic residues" evidence="9">
    <location>
        <begin position="19"/>
        <end position="30"/>
    </location>
</feature>
<evidence type="ECO:0000256" key="6">
    <source>
        <dbReference type="ARBA" id="ARBA00024536"/>
    </source>
</evidence>
<dbReference type="InterPro" id="IPR033659">
    <property type="entry name" value="Ferrochelatase_N"/>
</dbReference>
<comment type="catalytic activity">
    <reaction evidence="6">
        <text>Fe-coproporphyrin III + 2 H(+) = coproporphyrin III + Fe(2+)</text>
        <dbReference type="Rhea" id="RHEA:49572"/>
        <dbReference type="ChEBI" id="CHEBI:15378"/>
        <dbReference type="ChEBI" id="CHEBI:29033"/>
        <dbReference type="ChEBI" id="CHEBI:68438"/>
        <dbReference type="ChEBI" id="CHEBI:131725"/>
        <dbReference type="EC" id="4.99.1.9"/>
    </reaction>
    <physiologicalReaction direction="right-to-left" evidence="6">
        <dbReference type="Rhea" id="RHEA:49574"/>
    </physiologicalReaction>
</comment>
<keyword evidence="11" id="KW-1185">Reference proteome</keyword>
<dbReference type="GO" id="GO:0004325">
    <property type="term" value="F:ferrochelatase activity"/>
    <property type="evidence" value="ECO:0007669"/>
    <property type="project" value="UniProtKB-UniRule"/>
</dbReference>
<feature type="binding site" evidence="7">
    <location>
        <position position="249"/>
    </location>
    <ligand>
        <name>Fe(2+)</name>
        <dbReference type="ChEBI" id="CHEBI:29033"/>
    </ligand>
</feature>
<evidence type="ECO:0000256" key="5">
    <source>
        <dbReference type="ARBA" id="ARBA00023244"/>
    </source>
</evidence>
<dbReference type="EMBL" id="AVBC01000039">
    <property type="protein sequence ID" value="ERL50077.1"/>
    <property type="molecule type" value="Genomic_DNA"/>
</dbReference>
<proteinExistence type="inferred from homology"/>
<name>W1N3D6_9GAMM</name>
<comment type="catalytic activity">
    <reaction evidence="7 8">
        <text>heme b + 2 H(+) = protoporphyrin IX + Fe(2+)</text>
        <dbReference type="Rhea" id="RHEA:22584"/>
        <dbReference type="ChEBI" id="CHEBI:15378"/>
        <dbReference type="ChEBI" id="CHEBI:29033"/>
        <dbReference type="ChEBI" id="CHEBI:57306"/>
        <dbReference type="ChEBI" id="CHEBI:60344"/>
        <dbReference type="EC" id="4.98.1.1"/>
    </reaction>
</comment>
<dbReference type="PROSITE" id="PS00534">
    <property type="entry name" value="FERROCHELATASE"/>
    <property type="match status" value="1"/>
</dbReference>
<dbReference type="GO" id="GO:0006783">
    <property type="term" value="P:heme biosynthetic process"/>
    <property type="evidence" value="ECO:0007669"/>
    <property type="project" value="UniProtKB-UniRule"/>
</dbReference>
<sequence>MAHLDTAPLHSTPPGETTGEGRPEHAPEDHPAVRSARVGVLIANLGTPDNTDYWSVRRYLSEFLSDQRVVDYPRWLWQPLLQLVILSRRPFISGEAYRSVWNREQNESPLLTTTRQQANKLAATLESRFGEGVAVAYGMRYGNPSTDSAVRELQARGCQRILFFPLYPQYASPTTATACDQFFRSLMKLKWQPAARTVPAYFEHESYMRALAASVRDALGENGLDDEGLGDNQPVAKDAAPSVLVASYHGVPKRFLRDGDPYYCQCCKTSRLLAEALGLDEQRLVTTFQSKFGPEEWVGPATVDKVAELARAGHRHIAVLSPAFATDCVETLEEIQQEIRDSFMAAGGERFTYIPCLNDRDDHITALADIAAGELAGWL</sequence>
<dbReference type="SUPFAM" id="SSF53800">
    <property type="entry name" value="Chelatase"/>
    <property type="match status" value="1"/>
</dbReference>
<feature type="region of interest" description="Disordered" evidence="9">
    <location>
        <begin position="1"/>
        <end position="30"/>
    </location>
</feature>
<keyword evidence="2 7" id="KW-0408">Iron</keyword>
<dbReference type="GO" id="GO:0005737">
    <property type="term" value="C:cytoplasm"/>
    <property type="evidence" value="ECO:0007669"/>
    <property type="project" value="UniProtKB-SubCell"/>
</dbReference>
<evidence type="ECO:0000256" key="9">
    <source>
        <dbReference type="SAM" id="MobiDB-lite"/>
    </source>
</evidence>
<dbReference type="KEGG" id="hhu:AR456_04330"/>
<evidence type="ECO:0000256" key="7">
    <source>
        <dbReference type="HAMAP-Rule" id="MF_00323"/>
    </source>
</evidence>
<keyword evidence="7" id="KW-0479">Metal-binding</keyword>
<dbReference type="Proteomes" id="UP000019113">
    <property type="component" value="Unassembled WGS sequence"/>
</dbReference>
<protein>
    <recommendedName>
        <fullName evidence="7 8">Ferrochelatase</fullName>
        <ecNumber evidence="7 8">4.98.1.1</ecNumber>
    </recommendedName>
    <alternativeName>
        <fullName evidence="7">Heme synthase</fullName>
    </alternativeName>
    <alternativeName>
        <fullName evidence="7">Protoheme ferro-lyase</fullName>
    </alternativeName>
</protein>
<evidence type="ECO:0000256" key="2">
    <source>
        <dbReference type="ARBA" id="ARBA00023004"/>
    </source>
</evidence>
<keyword evidence="7 8" id="KW-0963">Cytoplasm</keyword>
<dbReference type="EC" id="4.98.1.1" evidence="7 8"/>
<accession>W1N3D6</accession>
<dbReference type="CDD" id="cd00419">
    <property type="entry name" value="Ferrochelatase_C"/>
    <property type="match status" value="1"/>
</dbReference>
<dbReference type="OrthoDB" id="9809741at2"/>
<dbReference type="PATRIC" id="fig|1178482.3.peg.3171"/>
<dbReference type="AlphaFoldDB" id="W1N3D6"/>
<evidence type="ECO:0000313" key="11">
    <source>
        <dbReference type="Proteomes" id="UP000019113"/>
    </source>
</evidence>
<dbReference type="PANTHER" id="PTHR11108">
    <property type="entry name" value="FERROCHELATASE"/>
    <property type="match status" value="1"/>
</dbReference>
<comment type="caution">
    <text evidence="10">The sequence shown here is derived from an EMBL/GenBank/DDBJ whole genome shotgun (WGS) entry which is preliminary data.</text>
</comment>
<dbReference type="Pfam" id="PF00762">
    <property type="entry name" value="Ferrochelatase"/>
    <property type="match status" value="1"/>
</dbReference>
<feature type="binding site" evidence="7">
    <location>
        <position position="330"/>
    </location>
    <ligand>
        <name>Fe(2+)</name>
        <dbReference type="ChEBI" id="CHEBI:29033"/>
    </ligand>
</feature>
<dbReference type="InterPro" id="IPR001015">
    <property type="entry name" value="Ferrochelatase"/>
</dbReference>
<organism evidence="10 11">
    <name type="scientific">Halomonas huangheensis</name>
    <dbReference type="NCBI Taxonomy" id="1178482"/>
    <lineage>
        <taxon>Bacteria</taxon>
        <taxon>Pseudomonadati</taxon>
        <taxon>Pseudomonadota</taxon>
        <taxon>Gammaproteobacteria</taxon>
        <taxon>Oceanospirillales</taxon>
        <taxon>Halomonadaceae</taxon>
        <taxon>Halomonas</taxon>
    </lineage>
</organism>
<dbReference type="InterPro" id="IPR019772">
    <property type="entry name" value="Ferrochelatase_AS"/>
</dbReference>
<dbReference type="eggNOG" id="COG0276">
    <property type="taxonomic scope" value="Bacteria"/>
</dbReference>
<keyword evidence="3 7" id="KW-0350">Heme biosynthesis</keyword>
<comment type="pathway">
    <text evidence="7 8">Porphyrin-containing compound metabolism; protoheme biosynthesis; protoheme from protoporphyrin-IX: step 1/1.</text>
</comment>
<keyword evidence="4 7" id="KW-0456">Lyase</keyword>
<comment type="similarity">
    <text evidence="1 7 8">Belongs to the ferrochelatase family.</text>
</comment>
<dbReference type="HAMAP" id="MF_00323">
    <property type="entry name" value="Ferrochelatase"/>
    <property type="match status" value="1"/>
</dbReference>
<dbReference type="CDD" id="cd03411">
    <property type="entry name" value="Ferrochelatase_N"/>
    <property type="match status" value="1"/>
</dbReference>
<dbReference type="UniPathway" id="UPA00252">
    <property type="reaction ID" value="UER00325"/>
</dbReference>
<dbReference type="GO" id="GO:0046872">
    <property type="term" value="F:metal ion binding"/>
    <property type="evidence" value="ECO:0007669"/>
    <property type="project" value="UniProtKB-KW"/>
</dbReference>
<dbReference type="STRING" id="1178482.AR456_04330"/>
<comment type="subcellular location">
    <subcellularLocation>
        <location evidence="7 8">Cytoplasm</location>
    </subcellularLocation>
</comment>
<evidence type="ECO:0000313" key="10">
    <source>
        <dbReference type="EMBL" id="ERL50077.1"/>
    </source>
</evidence>
<evidence type="ECO:0000256" key="4">
    <source>
        <dbReference type="ARBA" id="ARBA00023239"/>
    </source>
</evidence>
<reference evidence="10 11" key="1">
    <citation type="submission" date="2013-08" db="EMBL/GenBank/DDBJ databases">
        <title>draft genome of Halomonas huanghegensis, strain BJGMM-B45T.</title>
        <authorList>
            <person name="Miao C."/>
            <person name="Wan Y."/>
            <person name="Jin W."/>
        </authorList>
    </citation>
    <scope>NUCLEOTIDE SEQUENCE [LARGE SCALE GENOMIC DNA]</scope>
    <source>
        <strain evidence="10 11">BJGMM-B45</strain>
    </source>
</reference>
<comment type="function">
    <text evidence="7 8">Catalyzes the ferrous insertion into protoporphyrin IX.</text>
</comment>
<keyword evidence="5 7" id="KW-0627">Porphyrin biosynthesis</keyword>
<dbReference type="NCBIfam" id="TIGR00109">
    <property type="entry name" value="hemH"/>
    <property type="match status" value="1"/>
</dbReference>
<dbReference type="Gene3D" id="3.40.50.1400">
    <property type="match status" value="2"/>
</dbReference>
<dbReference type="PANTHER" id="PTHR11108:SF1">
    <property type="entry name" value="FERROCHELATASE, MITOCHONDRIAL"/>
    <property type="match status" value="1"/>
</dbReference>
<evidence type="ECO:0000256" key="3">
    <source>
        <dbReference type="ARBA" id="ARBA00023133"/>
    </source>
</evidence>
<evidence type="ECO:0000256" key="1">
    <source>
        <dbReference type="ARBA" id="ARBA00007718"/>
    </source>
</evidence>
<dbReference type="RefSeq" id="WP_021820126.1">
    <property type="nucleotide sequence ID" value="NZ_AVBC01000039.1"/>
</dbReference>